<feature type="domain" description="Phospholipid/glycerol acyltransferase" evidence="1">
    <location>
        <begin position="115"/>
        <end position="232"/>
    </location>
</feature>
<keyword evidence="3" id="KW-1185">Reference proteome</keyword>
<dbReference type="InterPro" id="IPR002123">
    <property type="entry name" value="Plipid/glycerol_acylTrfase"/>
</dbReference>
<dbReference type="SMART" id="SM00563">
    <property type="entry name" value="PlsC"/>
    <property type="match status" value="1"/>
</dbReference>
<protein>
    <submittedName>
        <fullName evidence="2">Acyltransferase-like protein</fullName>
    </submittedName>
</protein>
<name>A0A2U1F812_9PORP</name>
<proteinExistence type="predicted"/>
<dbReference type="EMBL" id="QEKY01000014">
    <property type="protein sequence ID" value="PVZ08321.1"/>
    <property type="molecule type" value="Genomic_DNA"/>
</dbReference>
<evidence type="ECO:0000259" key="1">
    <source>
        <dbReference type="SMART" id="SM00563"/>
    </source>
</evidence>
<dbReference type="Proteomes" id="UP000245462">
    <property type="component" value="Unassembled WGS sequence"/>
</dbReference>
<evidence type="ECO:0000313" key="2">
    <source>
        <dbReference type="EMBL" id="PVZ08321.1"/>
    </source>
</evidence>
<dbReference type="GO" id="GO:0016746">
    <property type="term" value="F:acyltransferase activity"/>
    <property type="evidence" value="ECO:0007669"/>
    <property type="project" value="UniProtKB-KW"/>
</dbReference>
<organism evidence="2 3">
    <name type="scientific">Porphyromonas loveana</name>
    <dbReference type="NCBI Taxonomy" id="1884669"/>
    <lineage>
        <taxon>Bacteria</taxon>
        <taxon>Pseudomonadati</taxon>
        <taxon>Bacteroidota</taxon>
        <taxon>Bacteroidia</taxon>
        <taxon>Bacteroidales</taxon>
        <taxon>Porphyromonadaceae</taxon>
        <taxon>Porphyromonas</taxon>
    </lineage>
</organism>
<reference evidence="2 3" key="1">
    <citation type="submission" date="2018-04" db="EMBL/GenBank/DDBJ databases">
        <title>Genomic Encyclopedia of Type Strains, Phase IV (KMG-IV): sequencing the most valuable type-strain genomes for metagenomic binning, comparative biology and taxonomic classification.</title>
        <authorList>
            <person name="Goeker M."/>
        </authorList>
    </citation>
    <scope>NUCLEOTIDE SEQUENCE [LARGE SCALE GENOMIC DNA]</scope>
    <source>
        <strain evidence="2 3">DSM 28520</strain>
    </source>
</reference>
<dbReference type="SUPFAM" id="SSF69593">
    <property type="entry name" value="Glycerol-3-phosphate (1)-acyltransferase"/>
    <property type="match status" value="1"/>
</dbReference>
<keyword evidence="2" id="KW-0012">Acyltransferase</keyword>
<keyword evidence="2" id="KW-0808">Transferase</keyword>
<gene>
    <name evidence="2" type="ORF">C7382_11420</name>
</gene>
<dbReference type="AlphaFoldDB" id="A0A2U1F812"/>
<sequence length="311" mass="35592">MMSVCHEISLCNRSIADGKSVLLCRFVTVYESVHHSMQEKQHIHIGEIIARLRGRELPRPVVRLLERLIHEREINDILDRYGHLEGVAFMSALVEHFRVDVAWEGVEHLPADRHCLFVSNHPLGGLDGICLSHLVGSHYGSEVRYIVNDMLFHLRPLRKIFVPVNTRGKQKRESVDLLHQALESDLPVITFPAGFCSRQIDGRVQDTPWKKSFVRQAYAYRRDIVPLFFEGLNSRCFYRIEQIRQALDIKFNVGSALLPHEMFSSKGSRYRVYVGSPVPWQSLAPDTRSTAEQAADIRSLVYGLRPTATTP</sequence>
<evidence type="ECO:0000313" key="3">
    <source>
        <dbReference type="Proteomes" id="UP000245462"/>
    </source>
</evidence>
<comment type="caution">
    <text evidence="2">The sequence shown here is derived from an EMBL/GenBank/DDBJ whole genome shotgun (WGS) entry which is preliminary data.</text>
</comment>
<accession>A0A2U1F812</accession>
<dbReference type="InterPro" id="IPR045746">
    <property type="entry name" value="ACT14924-like_Acyltransf_dom"/>
</dbReference>
<dbReference type="Pfam" id="PF19576">
    <property type="entry name" value="Acyltransf_2"/>
    <property type="match status" value="1"/>
</dbReference>